<dbReference type="InterPro" id="IPR042229">
    <property type="entry name" value="Listeria/Bacterioides_rpt_sf"/>
</dbReference>
<evidence type="ECO:0000256" key="2">
    <source>
        <dbReference type="SAM" id="SignalP"/>
    </source>
</evidence>
<comment type="subcellular location">
    <subcellularLocation>
        <location evidence="1">Cell envelope</location>
    </subcellularLocation>
</comment>
<organism evidence="3 4">
    <name type="scientific">Candidatus Ordinivivax streblomastigis</name>
    <dbReference type="NCBI Taxonomy" id="2540710"/>
    <lineage>
        <taxon>Bacteria</taxon>
        <taxon>Pseudomonadati</taxon>
        <taxon>Bacteroidota</taxon>
        <taxon>Bacteroidia</taxon>
        <taxon>Bacteroidales</taxon>
        <taxon>Candidatus Ordinivivax</taxon>
    </lineage>
</organism>
<evidence type="ECO:0000256" key="1">
    <source>
        <dbReference type="ARBA" id="ARBA00004196"/>
    </source>
</evidence>
<name>A0A5M8P359_9BACT</name>
<keyword evidence="2" id="KW-0732">Signal</keyword>
<dbReference type="Proteomes" id="UP000324575">
    <property type="component" value="Unassembled WGS sequence"/>
</dbReference>
<keyword evidence="3" id="KW-0456">Lyase</keyword>
<accession>A0A5M8P359</accession>
<dbReference type="Gene3D" id="2.60.40.4270">
    <property type="entry name" value="Listeria-Bacteroides repeat domain"/>
    <property type="match status" value="1"/>
</dbReference>
<gene>
    <name evidence="3" type="ORF">EZS26_000952</name>
</gene>
<dbReference type="EMBL" id="SNRX01000005">
    <property type="protein sequence ID" value="KAA6302782.1"/>
    <property type="molecule type" value="Genomic_DNA"/>
</dbReference>
<dbReference type="EC" id="4.2.2.25" evidence="3"/>
<evidence type="ECO:0000313" key="4">
    <source>
        <dbReference type="Proteomes" id="UP000324575"/>
    </source>
</evidence>
<dbReference type="GO" id="GO:0052762">
    <property type="term" value="F:gellan lyase activity"/>
    <property type="evidence" value="ECO:0007669"/>
    <property type="project" value="UniProtKB-EC"/>
</dbReference>
<comment type="caution">
    <text evidence="3">The sequence shown here is derived from an EMBL/GenBank/DDBJ whole genome shotgun (WGS) entry which is preliminary data.</text>
</comment>
<sequence length="1135" mass="120175">MKKLILLSFLFIVPFLMMAQTDVTSQYLTNAGFDDGTFQSSDLGSANGGANVKAISGWTVKTFGDNSAANLFAIGGQYYLNQSGTSGLPPATNYEGTATGGVLGISSAWAATNTYSQAVSFTEPGEYQLTYVAYNSGPNASAISKVGWVPTSGTSVISTKTSFPIGAWTVETLNFTITEATAGEIHVGLGSANAGSGNVGRLFFDYVKLTFRSFKAGLEEILTEATALYSNGSGTDAAALNTAISAAQSVYDNYSASSSEISAAVTALRQAIRDYQIANASAVSPADLTYKIVNPNFDSNSTGWTGGFAYGSGAIERYESIGKFYQILSGLPAGKYKLSVHGFCHNRGDDLGYLYAGTYEQKLPPRGAAAENNMADAAASFASGNYHVELEFIKLTGDLEIGIDVRGGKNWTIFDSFELKYLGADLTLFKEALQAQVTAADETYTGQPMHSNVASALATAIADALAVIDNESATQNDIEHAIAALTTATNAAAISVVSYVNADLSDLKVAGTTIAGFAASKTGYIYSVPVGTTTVPEVTYTTANASASAQVDNASAIGSATTITVTAESGAEKVYTVTFAINYLSDCTDGTTPHDAGWDGPAENSITWGAENTNQVSWRTNVGDPVNNGSNKMLYTSLEDTKLNYSVTLPAKKIYQLSGKVWRRNGGSGTLNFNFGIASDLSAETLWQYTYAANGNGAAGSFTSSRFAIPTSIIDPVYLVWDAKHNGGDWQNAGIWDLSLIEVGDALEVSFDTGEGSAIAPQYLLAGADEKATLPATEPTWGTHIFLGWYANAELTTPYDFDTSVTTDITLYAKWSLDPQVQADKVQLIFNDFNKADKTIEITGLNIVDDITVSGPAGLSFTPSTIQPGELSENKATVIVSVTGTTAIDGVISITSGIANKEVPVKYIPVDATNLISLANGPACEGEDTEPNKFGWSMTEETAATWTTAGAGANRYQKAAYNNNNWILFLRWDGSGNTTTSSIFSYPVQLQANSVYSFSGKYAWNSNGSAGTFTIGVNSANDNTGNSYASQPYTPEKEVLNTAAFEFATNAAGTYYLTFAETSGMIAAVADLSVTYVRAGAITEIRETSTDPIVAVRYYTLQGTLVQQPAENGIYIMKKIRESNKEEVSKIIYKK</sequence>
<dbReference type="Pfam" id="PF09479">
    <property type="entry name" value="Flg_new"/>
    <property type="match status" value="1"/>
</dbReference>
<evidence type="ECO:0000313" key="3">
    <source>
        <dbReference type="EMBL" id="KAA6302782.1"/>
    </source>
</evidence>
<protein>
    <submittedName>
        <fullName evidence="3">Gellan lyase</fullName>
        <ecNumber evidence="3">4.2.2.25</ecNumber>
    </submittedName>
</protein>
<feature type="signal peptide" evidence="2">
    <location>
        <begin position="1"/>
        <end position="19"/>
    </location>
</feature>
<reference evidence="3 4" key="1">
    <citation type="submission" date="2019-03" db="EMBL/GenBank/DDBJ databases">
        <title>Single cell metagenomics reveals metabolic interactions within the superorganism composed of flagellate Streblomastix strix and complex community of Bacteroidetes bacteria on its surface.</title>
        <authorList>
            <person name="Treitli S.C."/>
            <person name="Kolisko M."/>
            <person name="Husnik F."/>
            <person name="Keeling P."/>
            <person name="Hampl V."/>
        </authorList>
    </citation>
    <scope>NUCLEOTIDE SEQUENCE [LARGE SCALE GENOMIC DNA]</scope>
    <source>
        <strain evidence="3">St1</strain>
    </source>
</reference>
<dbReference type="AlphaFoldDB" id="A0A5M8P359"/>
<dbReference type="InterPro" id="IPR013378">
    <property type="entry name" value="InlB-like_B-rpt"/>
</dbReference>
<dbReference type="Gene3D" id="1.20.1270.90">
    <property type="entry name" value="AF1782-like"/>
    <property type="match status" value="2"/>
</dbReference>
<feature type="chain" id="PRO_5024461479" evidence="2">
    <location>
        <begin position="20"/>
        <end position="1135"/>
    </location>
</feature>
<dbReference type="GO" id="GO:0030313">
    <property type="term" value="C:cell envelope"/>
    <property type="evidence" value="ECO:0007669"/>
    <property type="project" value="UniProtKB-SubCell"/>
</dbReference>
<proteinExistence type="predicted"/>